<dbReference type="AlphaFoldDB" id="A0A2J7RA26"/>
<proteinExistence type="predicted"/>
<keyword evidence="11" id="KW-1185">Reference proteome</keyword>
<dbReference type="Proteomes" id="UP000235965">
    <property type="component" value="Unassembled WGS sequence"/>
</dbReference>
<feature type="compositionally biased region" description="Basic and acidic residues" evidence="9">
    <location>
        <begin position="410"/>
        <end position="419"/>
    </location>
</feature>
<reference evidence="10 11" key="1">
    <citation type="submission" date="2017-12" db="EMBL/GenBank/DDBJ databases">
        <title>Hemimetabolous genomes reveal molecular basis of termite eusociality.</title>
        <authorList>
            <person name="Harrison M.C."/>
            <person name="Jongepier E."/>
            <person name="Robertson H.M."/>
            <person name="Arning N."/>
            <person name="Bitard-Feildel T."/>
            <person name="Chao H."/>
            <person name="Childers C.P."/>
            <person name="Dinh H."/>
            <person name="Doddapaneni H."/>
            <person name="Dugan S."/>
            <person name="Gowin J."/>
            <person name="Greiner C."/>
            <person name="Han Y."/>
            <person name="Hu H."/>
            <person name="Hughes D.S.T."/>
            <person name="Huylmans A.-K."/>
            <person name="Kemena C."/>
            <person name="Kremer L.P.M."/>
            <person name="Lee S.L."/>
            <person name="Lopez-Ezquerra A."/>
            <person name="Mallet L."/>
            <person name="Monroy-Kuhn J.M."/>
            <person name="Moser A."/>
            <person name="Murali S.C."/>
            <person name="Muzny D.M."/>
            <person name="Otani S."/>
            <person name="Piulachs M.-D."/>
            <person name="Poelchau M."/>
            <person name="Qu J."/>
            <person name="Schaub F."/>
            <person name="Wada-Katsumata A."/>
            <person name="Worley K.C."/>
            <person name="Xie Q."/>
            <person name="Ylla G."/>
            <person name="Poulsen M."/>
            <person name="Gibbs R.A."/>
            <person name="Schal C."/>
            <person name="Richards S."/>
            <person name="Belles X."/>
            <person name="Korb J."/>
            <person name="Bornberg-Bauer E."/>
        </authorList>
    </citation>
    <scope>NUCLEOTIDE SEQUENCE [LARGE SCALE GENOMIC DNA]</scope>
    <source>
        <tissue evidence="10">Whole body</tissue>
    </source>
</reference>
<feature type="compositionally biased region" description="Low complexity" evidence="9">
    <location>
        <begin position="142"/>
        <end position="161"/>
    </location>
</feature>
<feature type="compositionally biased region" description="Polar residues" evidence="9">
    <location>
        <begin position="445"/>
        <end position="467"/>
    </location>
</feature>
<name>A0A2J7RA26_9NEOP</name>
<dbReference type="OrthoDB" id="10062605at2759"/>
<dbReference type="Pfam" id="PF05781">
    <property type="entry name" value="MRVI1"/>
    <property type="match status" value="1"/>
</dbReference>
<evidence type="ECO:0000256" key="3">
    <source>
        <dbReference type="ARBA" id="ARBA00022490"/>
    </source>
</evidence>
<keyword evidence="6 8" id="KW-0175">Coiled coil</keyword>
<dbReference type="GO" id="GO:0016020">
    <property type="term" value="C:membrane"/>
    <property type="evidence" value="ECO:0007669"/>
    <property type="project" value="UniProtKB-SubCell"/>
</dbReference>
<organism evidence="10 11">
    <name type="scientific">Cryptotermes secundus</name>
    <dbReference type="NCBI Taxonomy" id="105785"/>
    <lineage>
        <taxon>Eukaryota</taxon>
        <taxon>Metazoa</taxon>
        <taxon>Ecdysozoa</taxon>
        <taxon>Arthropoda</taxon>
        <taxon>Hexapoda</taxon>
        <taxon>Insecta</taxon>
        <taxon>Pterygota</taxon>
        <taxon>Neoptera</taxon>
        <taxon>Polyneoptera</taxon>
        <taxon>Dictyoptera</taxon>
        <taxon>Blattodea</taxon>
        <taxon>Blattoidea</taxon>
        <taxon>Termitoidae</taxon>
        <taxon>Kalotermitidae</taxon>
        <taxon>Cryptotermitinae</taxon>
        <taxon>Cryptotermes</taxon>
    </lineage>
</organism>
<feature type="region of interest" description="Disordered" evidence="9">
    <location>
        <begin position="333"/>
        <end position="500"/>
    </location>
</feature>
<gene>
    <name evidence="10" type="ORF">B7P43_G11995</name>
</gene>
<accession>A0A2J7RA26</accession>
<dbReference type="EMBL" id="NEVH01006580">
    <property type="protein sequence ID" value="PNF37685.1"/>
    <property type="molecule type" value="Genomic_DNA"/>
</dbReference>
<feature type="region of interest" description="Disordered" evidence="9">
    <location>
        <begin position="141"/>
        <end position="168"/>
    </location>
</feature>
<dbReference type="PANTHER" id="PTHR15352:SF1">
    <property type="entry name" value="KASH5-LIKE COILED-COIL DOMAIN-CONTAINING PROTEIN"/>
    <property type="match status" value="1"/>
</dbReference>
<comment type="subcellular location">
    <subcellularLocation>
        <location evidence="2">Cytoplasm</location>
    </subcellularLocation>
    <subcellularLocation>
        <location evidence="1">Membrane</location>
        <topology evidence="1">Single-pass membrane protein</topology>
    </subcellularLocation>
</comment>
<dbReference type="InterPro" id="IPR008677">
    <property type="entry name" value="MRVI1"/>
</dbReference>
<feature type="compositionally biased region" description="Basic and acidic residues" evidence="9">
    <location>
        <begin position="426"/>
        <end position="444"/>
    </location>
</feature>
<evidence type="ECO:0000256" key="1">
    <source>
        <dbReference type="ARBA" id="ARBA00004167"/>
    </source>
</evidence>
<sequence>MRQQVQSFIKQTDPDNFMIIDEELCHEKQHMTTSVSNFEECSVPSSDFVQIELQISTVFHPNTELVRWVHDTDALISVRRETNLPGRLSGACDAMELEPLEPAGADVISTVCPVLNRTTSVTSAPEEQLATSMRRCVSETHVVGSGNSGSSVSSEASTSSSPAQDAFPSLSNGVLQQLGLDPAVTSDILSEQDIENRFSALSLAFKTDKLTLVTRHNRQQRQRDQAERNMSTEVIALKAAVHNLNYLCKDSESIEILGKIQDQVDVLQQSTELVSSSAEMFGAVQQEIRVSKAIEVMLTHVENLKRMYEKEHTELEETKRVLLENNLLVEGSVDSTEATQRNPRHRILNSLSGQGKQRRRASIAVFRPLGSPDSTKTSNASLTFGDTKRGVPHSRRTPSSYTESPGPGWDRTDRLDRPELVGGSMDDIKELSEGRCESPVDSKEPSTTLEENNNCTGTTSHKSSSCDSPPEVVGENVTSSFGNTDKNPTQSGEMNKDFTKDSDYSAASLSRNLQSLRSFRDTAMEFTSQVHMTLVNCMMPLNMDYMLIQTRRCATLLLLFAAFWSLISTFVPTTAESRNSIPFSWLTLKDVLLPYMQLQHYGRPPT</sequence>
<evidence type="ECO:0000313" key="10">
    <source>
        <dbReference type="EMBL" id="PNF37685.1"/>
    </source>
</evidence>
<comment type="caution">
    <text evidence="10">The sequence shown here is derived from an EMBL/GenBank/DDBJ whole genome shotgun (WGS) entry which is preliminary data.</text>
</comment>
<keyword evidence="4" id="KW-0812">Transmembrane</keyword>
<evidence type="ECO:0000313" key="11">
    <source>
        <dbReference type="Proteomes" id="UP000235965"/>
    </source>
</evidence>
<evidence type="ECO:0000256" key="6">
    <source>
        <dbReference type="ARBA" id="ARBA00023054"/>
    </source>
</evidence>
<evidence type="ECO:0000256" key="8">
    <source>
        <dbReference type="SAM" id="Coils"/>
    </source>
</evidence>
<evidence type="ECO:0000256" key="4">
    <source>
        <dbReference type="ARBA" id="ARBA00022692"/>
    </source>
</evidence>
<dbReference type="PANTHER" id="PTHR15352">
    <property type="entry name" value="LYMPHOID-RESTRICTED MEMBRANE PROTEIN, JAW1"/>
    <property type="match status" value="1"/>
</dbReference>
<dbReference type="GO" id="GO:0005737">
    <property type="term" value="C:cytoplasm"/>
    <property type="evidence" value="ECO:0007669"/>
    <property type="project" value="UniProtKB-SubCell"/>
</dbReference>
<feature type="coiled-coil region" evidence="8">
    <location>
        <begin position="298"/>
        <end position="325"/>
    </location>
</feature>
<evidence type="ECO:0000256" key="5">
    <source>
        <dbReference type="ARBA" id="ARBA00022989"/>
    </source>
</evidence>
<evidence type="ECO:0008006" key="12">
    <source>
        <dbReference type="Google" id="ProtNLM"/>
    </source>
</evidence>
<feature type="compositionally biased region" description="Polar residues" evidence="9">
    <location>
        <begin position="476"/>
        <end position="493"/>
    </location>
</feature>
<feature type="compositionally biased region" description="Polar residues" evidence="9">
    <location>
        <begin position="372"/>
        <end position="384"/>
    </location>
</feature>
<keyword evidence="7" id="KW-0472">Membrane</keyword>
<evidence type="ECO:0000256" key="7">
    <source>
        <dbReference type="ARBA" id="ARBA00023136"/>
    </source>
</evidence>
<keyword evidence="5" id="KW-1133">Transmembrane helix</keyword>
<protein>
    <recommendedName>
        <fullName evidence="12">Lymphoid-restricted membrane protein</fullName>
    </recommendedName>
</protein>
<evidence type="ECO:0000256" key="9">
    <source>
        <dbReference type="SAM" id="MobiDB-lite"/>
    </source>
</evidence>
<keyword evidence="3" id="KW-0963">Cytoplasm</keyword>
<evidence type="ECO:0000256" key="2">
    <source>
        <dbReference type="ARBA" id="ARBA00004496"/>
    </source>
</evidence>